<proteinExistence type="predicted"/>
<keyword evidence="2" id="KW-1185">Reference proteome</keyword>
<dbReference type="Proteomes" id="UP001183176">
    <property type="component" value="Unassembled WGS sequence"/>
</dbReference>
<gene>
    <name evidence="1" type="ORF">RM423_14960</name>
</gene>
<comment type="caution">
    <text evidence="1">The sequence shown here is derived from an EMBL/GenBank/DDBJ whole genome shotgun (WGS) entry which is preliminary data.</text>
</comment>
<accession>A0ABU2JCI5</accession>
<evidence type="ECO:0000313" key="2">
    <source>
        <dbReference type="Proteomes" id="UP001183176"/>
    </source>
</evidence>
<protein>
    <recommendedName>
        <fullName evidence="3">STAS domain-containing protein</fullName>
    </recommendedName>
</protein>
<sequence>MVTDSSAGPSQLEALASRWVRGVRVVDLRDVSWIDPLHLVGVAAMAHASHRASVPFRLLGPSGQLASYAARMRLGTIIDKFGGSHELPKTRERDRHDSLLEITELTCRSDAERMAGLVHDRVYPLDARSAAALHNGLAEIGANVCDHAQATGFMAAQAIGQLEQLRFAVADCGVGLLGTLVGRGAYDDRSALGLAISGESRLKDEDATRGCGLPNTIEQVSALGGAVFLASGTATVQLSATDVWHSETEPRWVGTLLEGRVPASRHALQRLSCDVN</sequence>
<dbReference type="EMBL" id="JAVREH010000021">
    <property type="protein sequence ID" value="MDT0262694.1"/>
    <property type="molecule type" value="Genomic_DNA"/>
</dbReference>
<reference evidence="2" key="1">
    <citation type="submission" date="2023-07" db="EMBL/GenBank/DDBJ databases">
        <title>30 novel species of actinomycetes from the DSMZ collection.</title>
        <authorList>
            <person name="Nouioui I."/>
        </authorList>
    </citation>
    <scope>NUCLEOTIDE SEQUENCE [LARGE SCALE GENOMIC DNA]</scope>
    <source>
        <strain evidence="2">DSM 44399</strain>
    </source>
</reference>
<evidence type="ECO:0000313" key="1">
    <source>
        <dbReference type="EMBL" id="MDT0262694.1"/>
    </source>
</evidence>
<organism evidence="1 2">
    <name type="scientific">Jatrophihabitans lederbergiae</name>
    <dbReference type="NCBI Taxonomy" id="3075547"/>
    <lineage>
        <taxon>Bacteria</taxon>
        <taxon>Bacillati</taxon>
        <taxon>Actinomycetota</taxon>
        <taxon>Actinomycetes</taxon>
        <taxon>Jatrophihabitantales</taxon>
        <taxon>Jatrophihabitantaceae</taxon>
        <taxon>Jatrophihabitans</taxon>
    </lineage>
</organism>
<dbReference type="RefSeq" id="WP_311423843.1">
    <property type="nucleotide sequence ID" value="NZ_JAVREH010000021.1"/>
</dbReference>
<name>A0ABU2JCI5_9ACTN</name>
<evidence type="ECO:0008006" key="3">
    <source>
        <dbReference type="Google" id="ProtNLM"/>
    </source>
</evidence>